<sequence>MGRLTGRLQSRQSDRGPTAEKLLQRLDPKIFDSLTSEQTTAITTLLTQITLGSSAQRPKIIDIRFVVDLIITRFYLVLLVGKDRRHRERSRQSTGLKKIGNAIAAGLLLVAANLVISAVILLSAYLIKSALGIDLLPGHFARYLQQL</sequence>
<keyword evidence="1" id="KW-0812">Transmembrane</keyword>
<evidence type="ECO:0000313" key="2">
    <source>
        <dbReference type="EMBL" id="PZD73622.1"/>
    </source>
</evidence>
<dbReference type="AlphaFoldDB" id="A0A2W1JSK3"/>
<keyword evidence="1" id="KW-0472">Membrane</keyword>
<protein>
    <submittedName>
        <fullName evidence="2">Uncharacterized protein</fullName>
    </submittedName>
</protein>
<dbReference type="Proteomes" id="UP000248857">
    <property type="component" value="Unassembled WGS sequence"/>
</dbReference>
<dbReference type="EMBL" id="PQWO01000005">
    <property type="protein sequence ID" value="PZD73622.1"/>
    <property type="molecule type" value="Genomic_DNA"/>
</dbReference>
<comment type="caution">
    <text evidence="2">The sequence shown here is derived from an EMBL/GenBank/DDBJ whole genome shotgun (WGS) entry which is preliminary data.</text>
</comment>
<feature type="transmembrane region" description="Helical" evidence="1">
    <location>
        <begin position="102"/>
        <end position="127"/>
    </location>
</feature>
<gene>
    <name evidence="2" type="ORF">C1752_02004</name>
</gene>
<evidence type="ECO:0000256" key="1">
    <source>
        <dbReference type="SAM" id="Phobius"/>
    </source>
</evidence>
<dbReference type="RefSeq" id="WP_110985968.1">
    <property type="nucleotide sequence ID" value="NZ_CAWNWM010000005.1"/>
</dbReference>
<accession>A0A2W1JSK3</accession>
<name>A0A2W1JSK3_9CYAN</name>
<proteinExistence type="predicted"/>
<keyword evidence="1" id="KW-1133">Transmembrane helix</keyword>
<evidence type="ECO:0000313" key="3">
    <source>
        <dbReference type="Proteomes" id="UP000248857"/>
    </source>
</evidence>
<keyword evidence="3" id="KW-1185">Reference proteome</keyword>
<organism evidence="2 3">
    <name type="scientific">Acaryochloris thomasi RCC1774</name>
    <dbReference type="NCBI Taxonomy" id="1764569"/>
    <lineage>
        <taxon>Bacteria</taxon>
        <taxon>Bacillati</taxon>
        <taxon>Cyanobacteriota</taxon>
        <taxon>Cyanophyceae</taxon>
        <taxon>Acaryochloridales</taxon>
        <taxon>Acaryochloridaceae</taxon>
        <taxon>Acaryochloris</taxon>
        <taxon>Acaryochloris thomasi</taxon>
    </lineage>
</organism>
<reference evidence="2 3" key="1">
    <citation type="journal article" date="2018" name="Sci. Rep.">
        <title>A novel species of the marine cyanobacterium Acaryochloris with a unique pigment content and lifestyle.</title>
        <authorList>
            <person name="Partensky F."/>
            <person name="Six C."/>
            <person name="Ratin M."/>
            <person name="Garczarek L."/>
            <person name="Vaulot D."/>
            <person name="Probert I."/>
            <person name="Calteau A."/>
            <person name="Gourvil P."/>
            <person name="Marie D."/>
            <person name="Grebert T."/>
            <person name="Bouchier C."/>
            <person name="Le Panse S."/>
            <person name="Gachenot M."/>
            <person name="Rodriguez F."/>
            <person name="Garrido J.L."/>
        </authorList>
    </citation>
    <scope>NUCLEOTIDE SEQUENCE [LARGE SCALE GENOMIC DNA]</scope>
    <source>
        <strain evidence="2 3">RCC1774</strain>
    </source>
</reference>
<dbReference type="OrthoDB" id="462071at2"/>